<dbReference type="AlphaFoldDB" id="A0A6A6WL53"/>
<name>A0A6A6WL53_9PEZI</name>
<keyword evidence="2" id="KW-1185">Reference proteome</keyword>
<reference evidence="1" key="1">
    <citation type="journal article" date="2020" name="Stud. Mycol.">
        <title>101 Dothideomycetes genomes: a test case for predicting lifestyles and emergence of pathogens.</title>
        <authorList>
            <person name="Haridas S."/>
            <person name="Albert R."/>
            <person name="Binder M."/>
            <person name="Bloem J."/>
            <person name="Labutti K."/>
            <person name="Salamov A."/>
            <person name="Andreopoulos B."/>
            <person name="Baker S."/>
            <person name="Barry K."/>
            <person name="Bills G."/>
            <person name="Bluhm B."/>
            <person name="Cannon C."/>
            <person name="Castanera R."/>
            <person name="Culley D."/>
            <person name="Daum C."/>
            <person name="Ezra D."/>
            <person name="Gonzalez J."/>
            <person name="Henrissat B."/>
            <person name="Kuo A."/>
            <person name="Liang C."/>
            <person name="Lipzen A."/>
            <person name="Lutzoni F."/>
            <person name="Magnuson J."/>
            <person name="Mondo S."/>
            <person name="Nolan M."/>
            <person name="Ohm R."/>
            <person name="Pangilinan J."/>
            <person name="Park H.-J."/>
            <person name="Ramirez L."/>
            <person name="Alfaro M."/>
            <person name="Sun H."/>
            <person name="Tritt A."/>
            <person name="Yoshinaga Y."/>
            <person name="Zwiers L.-H."/>
            <person name="Turgeon B."/>
            <person name="Goodwin S."/>
            <person name="Spatafora J."/>
            <person name="Crous P."/>
            <person name="Grigoriev I."/>
        </authorList>
    </citation>
    <scope>NUCLEOTIDE SEQUENCE</scope>
    <source>
        <strain evidence="1">CBS 121739</strain>
    </source>
</reference>
<dbReference type="GeneID" id="54480876"/>
<protein>
    <submittedName>
        <fullName evidence="1">Uncharacterized protein</fullName>
    </submittedName>
</protein>
<dbReference type="EMBL" id="ML996565">
    <property type="protein sequence ID" value="KAF2762940.1"/>
    <property type="molecule type" value="Genomic_DNA"/>
</dbReference>
<organism evidence="1 2">
    <name type="scientific">Pseudovirgaria hyperparasitica</name>
    <dbReference type="NCBI Taxonomy" id="470096"/>
    <lineage>
        <taxon>Eukaryota</taxon>
        <taxon>Fungi</taxon>
        <taxon>Dikarya</taxon>
        <taxon>Ascomycota</taxon>
        <taxon>Pezizomycotina</taxon>
        <taxon>Dothideomycetes</taxon>
        <taxon>Dothideomycetes incertae sedis</taxon>
        <taxon>Acrospermales</taxon>
        <taxon>Acrospermaceae</taxon>
        <taxon>Pseudovirgaria</taxon>
    </lineage>
</organism>
<dbReference type="Proteomes" id="UP000799437">
    <property type="component" value="Unassembled WGS sequence"/>
</dbReference>
<proteinExistence type="predicted"/>
<evidence type="ECO:0000313" key="2">
    <source>
        <dbReference type="Proteomes" id="UP000799437"/>
    </source>
</evidence>
<accession>A0A6A6WL53</accession>
<sequence>MVLRSSRGETGIVNPGAGDVSSSLLDAFIVALGLLMFQYKQEWREVYDYMTRGIALARHHLPLPRRSFLHLACRVFKSVYELLCDSTHCLHVCSSSCSIYIQFGRRCSLSLVLIWV</sequence>
<gene>
    <name evidence="1" type="ORF">EJ05DRAFT_21181</name>
</gene>
<evidence type="ECO:0000313" key="1">
    <source>
        <dbReference type="EMBL" id="KAF2762940.1"/>
    </source>
</evidence>
<dbReference type="RefSeq" id="XP_033605391.1">
    <property type="nucleotide sequence ID" value="XM_033739822.1"/>
</dbReference>